<name>A0ABD1M2E6_9FABA</name>
<organism evidence="1 2">
    <name type="scientific">Flemingia macrophylla</name>
    <dbReference type="NCBI Taxonomy" id="520843"/>
    <lineage>
        <taxon>Eukaryota</taxon>
        <taxon>Viridiplantae</taxon>
        <taxon>Streptophyta</taxon>
        <taxon>Embryophyta</taxon>
        <taxon>Tracheophyta</taxon>
        <taxon>Spermatophyta</taxon>
        <taxon>Magnoliopsida</taxon>
        <taxon>eudicotyledons</taxon>
        <taxon>Gunneridae</taxon>
        <taxon>Pentapetalae</taxon>
        <taxon>rosids</taxon>
        <taxon>fabids</taxon>
        <taxon>Fabales</taxon>
        <taxon>Fabaceae</taxon>
        <taxon>Papilionoideae</taxon>
        <taxon>50 kb inversion clade</taxon>
        <taxon>NPAAA clade</taxon>
        <taxon>indigoferoid/millettioid clade</taxon>
        <taxon>Phaseoleae</taxon>
        <taxon>Flemingia</taxon>
    </lineage>
</organism>
<comment type="caution">
    <text evidence="1">The sequence shown here is derived from an EMBL/GenBank/DDBJ whole genome shotgun (WGS) entry which is preliminary data.</text>
</comment>
<proteinExistence type="predicted"/>
<keyword evidence="2" id="KW-1185">Reference proteome</keyword>
<protein>
    <submittedName>
        <fullName evidence="1">Uncharacterized protein</fullName>
    </submittedName>
</protein>
<dbReference type="Proteomes" id="UP001603857">
    <property type="component" value="Unassembled WGS sequence"/>
</dbReference>
<gene>
    <name evidence="1" type="ORF">Fmac_017543</name>
</gene>
<sequence>MSNPLCGSYYRQSLLEEPAFHGNQCNKTVYIINRAGIHQYAEESSTRENIEF</sequence>
<accession>A0ABD1M2E6</accession>
<dbReference type="EMBL" id="JBGMDY010000006">
    <property type="protein sequence ID" value="KAL2329962.1"/>
    <property type="molecule type" value="Genomic_DNA"/>
</dbReference>
<reference evidence="1 2" key="1">
    <citation type="submission" date="2024-08" db="EMBL/GenBank/DDBJ databases">
        <title>Insights into the chromosomal genome structure of Flemingia macrophylla.</title>
        <authorList>
            <person name="Ding Y."/>
            <person name="Zhao Y."/>
            <person name="Bi W."/>
            <person name="Wu M."/>
            <person name="Zhao G."/>
            <person name="Gong Y."/>
            <person name="Li W."/>
            <person name="Zhang P."/>
        </authorList>
    </citation>
    <scope>NUCLEOTIDE SEQUENCE [LARGE SCALE GENOMIC DNA]</scope>
    <source>
        <strain evidence="1">DYQJB</strain>
        <tissue evidence="1">Leaf</tissue>
    </source>
</reference>
<evidence type="ECO:0000313" key="2">
    <source>
        <dbReference type="Proteomes" id="UP001603857"/>
    </source>
</evidence>
<evidence type="ECO:0000313" key="1">
    <source>
        <dbReference type="EMBL" id="KAL2329962.1"/>
    </source>
</evidence>
<dbReference type="AlphaFoldDB" id="A0ABD1M2E6"/>